<evidence type="ECO:0000313" key="2">
    <source>
        <dbReference type="EMBL" id="GHI13398.1"/>
    </source>
</evidence>
<feature type="region of interest" description="Disordered" evidence="1">
    <location>
        <begin position="1"/>
        <end position="29"/>
    </location>
</feature>
<comment type="caution">
    <text evidence="2">The sequence shown here is derived from an EMBL/GenBank/DDBJ whole genome shotgun (WGS) entry which is preliminary data.</text>
</comment>
<keyword evidence="3" id="KW-1185">Reference proteome</keyword>
<dbReference type="RefSeq" id="WP_051735065.1">
    <property type="nucleotide sequence ID" value="NZ_BMRU01000061.1"/>
</dbReference>
<evidence type="ECO:0000256" key="1">
    <source>
        <dbReference type="SAM" id="MobiDB-lite"/>
    </source>
</evidence>
<protein>
    <recommendedName>
        <fullName evidence="4">DUF2993 domain-containing protein</fullName>
    </recommendedName>
</protein>
<reference evidence="3" key="1">
    <citation type="submission" date="2020-09" db="EMBL/GenBank/DDBJ databases">
        <title>Whole genome shotgun sequence of Streptomyces cinnamonensis NBRC 15873.</title>
        <authorList>
            <person name="Komaki H."/>
            <person name="Tamura T."/>
        </authorList>
    </citation>
    <scope>NUCLEOTIDE SEQUENCE [LARGE SCALE GENOMIC DNA]</scope>
    <source>
        <strain evidence="3">NBRC 15873</strain>
    </source>
</reference>
<dbReference type="InterPro" id="IPR021373">
    <property type="entry name" value="DUF2993"/>
</dbReference>
<sequence length="248" mass="25859">MLPRTTARPGDTAGRRPARPAARPPRSGRRRALLAAGLAGVLLFTLPVTDSVARGLAEGRLADRISERQTNLAGRPDVSIEGLPFLLQAARETYPRVRVRADATTDRGSRVKADVTLDNVTREGDGFTADSASARFTAPYSSLGDGPDGDTRISDAGNGLLLIRRSVLGAPVVLTAGVELHDGVVSLRPTAASVAGRTLDPASPLIAQALARQTRTLPELPLGLRPAGVSVGADGVTVTARAEDVRQV</sequence>
<dbReference type="Pfam" id="PF11209">
    <property type="entry name" value="LmeA"/>
    <property type="match status" value="1"/>
</dbReference>
<dbReference type="GeneID" id="86953125"/>
<dbReference type="Proteomes" id="UP000660554">
    <property type="component" value="Unassembled WGS sequence"/>
</dbReference>
<evidence type="ECO:0000313" key="3">
    <source>
        <dbReference type="Proteomes" id="UP000660554"/>
    </source>
</evidence>
<name>A0ABQ3NKV2_STRVG</name>
<evidence type="ECO:0008006" key="4">
    <source>
        <dbReference type="Google" id="ProtNLM"/>
    </source>
</evidence>
<proteinExistence type="predicted"/>
<dbReference type="EMBL" id="BNDV01000008">
    <property type="protein sequence ID" value="GHI13398.1"/>
    <property type="molecule type" value="Genomic_DNA"/>
</dbReference>
<organism evidence="2 3">
    <name type="scientific">Streptomyces virginiae</name>
    <name type="common">Streptomyces cinnamonensis</name>
    <dbReference type="NCBI Taxonomy" id="1961"/>
    <lineage>
        <taxon>Bacteria</taxon>
        <taxon>Bacillati</taxon>
        <taxon>Actinomycetota</taxon>
        <taxon>Actinomycetes</taxon>
        <taxon>Kitasatosporales</taxon>
        <taxon>Streptomycetaceae</taxon>
        <taxon>Streptomyces</taxon>
    </lineage>
</organism>
<accession>A0ABQ3NKV2</accession>
<gene>
    <name evidence="2" type="ORF">Scinn_28610</name>
</gene>